<evidence type="ECO:0000313" key="3">
    <source>
        <dbReference type="Proteomes" id="UP001278766"/>
    </source>
</evidence>
<feature type="region of interest" description="Disordered" evidence="1">
    <location>
        <begin position="146"/>
        <end position="165"/>
    </location>
</feature>
<dbReference type="AlphaFoldDB" id="A0AAE0LS55"/>
<accession>A0AAE0LS55</accession>
<organism evidence="2 3">
    <name type="scientific">Chaetomium fimeti</name>
    <dbReference type="NCBI Taxonomy" id="1854472"/>
    <lineage>
        <taxon>Eukaryota</taxon>
        <taxon>Fungi</taxon>
        <taxon>Dikarya</taxon>
        <taxon>Ascomycota</taxon>
        <taxon>Pezizomycotina</taxon>
        <taxon>Sordariomycetes</taxon>
        <taxon>Sordariomycetidae</taxon>
        <taxon>Sordariales</taxon>
        <taxon>Chaetomiaceae</taxon>
        <taxon>Chaetomium</taxon>
    </lineage>
</organism>
<evidence type="ECO:0000313" key="2">
    <source>
        <dbReference type="EMBL" id="KAK3295472.1"/>
    </source>
</evidence>
<reference evidence="2" key="1">
    <citation type="journal article" date="2023" name="Mol. Phylogenet. Evol.">
        <title>Genome-scale phylogeny and comparative genomics of the fungal order Sordariales.</title>
        <authorList>
            <person name="Hensen N."/>
            <person name="Bonometti L."/>
            <person name="Westerberg I."/>
            <person name="Brannstrom I.O."/>
            <person name="Guillou S."/>
            <person name="Cros-Aarteil S."/>
            <person name="Calhoun S."/>
            <person name="Haridas S."/>
            <person name="Kuo A."/>
            <person name="Mondo S."/>
            <person name="Pangilinan J."/>
            <person name="Riley R."/>
            <person name="LaButti K."/>
            <person name="Andreopoulos B."/>
            <person name="Lipzen A."/>
            <person name="Chen C."/>
            <person name="Yan M."/>
            <person name="Daum C."/>
            <person name="Ng V."/>
            <person name="Clum A."/>
            <person name="Steindorff A."/>
            <person name="Ohm R.A."/>
            <person name="Martin F."/>
            <person name="Silar P."/>
            <person name="Natvig D.O."/>
            <person name="Lalanne C."/>
            <person name="Gautier V."/>
            <person name="Ament-Velasquez S.L."/>
            <person name="Kruys A."/>
            <person name="Hutchinson M.I."/>
            <person name="Powell A.J."/>
            <person name="Barry K."/>
            <person name="Miller A.N."/>
            <person name="Grigoriev I.V."/>
            <person name="Debuchy R."/>
            <person name="Gladieux P."/>
            <person name="Hiltunen Thoren M."/>
            <person name="Johannesson H."/>
        </authorList>
    </citation>
    <scope>NUCLEOTIDE SEQUENCE</scope>
    <source>
        <strain evidence="2">CBS 168.71</strain>
    </source>
</reference>
<comment type="caution">
    <text evidence="2">The sequence shown here is derived from an EMBL/GenBank/DDBJ whole genome shotgun (WGS) entry which is preliminary data.</text>
</comment>
<evidence type="ECO:0000256" key="1">
    <source>
        <dbReference type="SAM" id="MobiDB-lite"/>
    </source>
</evidence>
<dbReference type="EMBL" id="JAUEPN010000004">
    <property type="protein sequence ID" value="KAK3295472.1"/>
    <property type="molecule type" value="Genomic_DNA"/>
</dbReference>
<sequence length="199" mass="21703">MKRAPLPSRSGTAFAAVVELAGWFSCSKVGTTFHSSGDHMNFMRGERASSLAINLSGLTPRDSNSSRFLREQGVSFNVNPRQHHARRDDCQHRAGSQRMLWQPPSHPSGSLCYSCVTVSGPDPQGVHCIVRHGEAGRVGLLPEPIGQQESRDSGIQQSIRPGPIAVPLVDGFSARRPWRGVRMNDDAPRAHWDGSASRT</sequence>
<dbReference type="Proteomes" id="UP001278766">
    <property type="component" value="Unassembled WGS sequence"/>
</dbReference>
<dbReference type="RefSeq" id="XP_062658986.1">
    <property type="nucleotide sequence ID" value="XM_062803767.1"/>
</dbReference>
<dbReference type="GeneID" id="87840715"/>
<keyword evidence="3" id="KW-1185">Reference proteome</keyword>
<reference evidence="2" key="2">
    <citation type="submission" date="2023-06" db="EMBL/GenBank/DDBJ databases">
        <authorList>
            <consortium name="Lawrence Berkeley National Laboratory"/>
            <person name="Haridas S."/>
            <person name="Hensen N."/>
            <person name="Bonometti L."/>
            <person name="Westerberg I."/>
            <person name="Brannstrom I.O."/>
            <person name="Guillou S."/>
            <person name="Cros-Aarteil S."/>
            <person name="Calhoun S."/>
            <person name="Kuo A."/>
            <person name="Mondo S."/>
            <person name="Pangilinan J."/>
            <person name="Riley R."/>
            <person name="Labutti K."/>
            <person name="Andreopoulos B."/>
            <person name="Lipzen A."/>
            <person name="Chen C."/>
            <person name="Yanf M."/>
            <person name="Daum C."/>
            <person name="Ng V."/>
            <person name="Clum A."/>
            <person name="Steindorff A."/>
            <person name="Ohm R."/>
            <person name="Martin F."/>
            <person name="Silar P."/>
            <person name="Natvig D."/>
            <person name="Lalanne C."/>
            <person name="Gautier V."/>
            <person name="Ament-Velasquez S.L."/>
            <person name="Kruys A."/>
            <person name="Hutchinson M.I."/>
            <person name="Powell A.J."/>
            <person name="Barry K."/>
            <person name="Miller A.N."/>
            <person name="Grigoriev I.V."/>
            <person name="Debuchy R."/>
            <person name="Gladieux P."/>
            <person name="Thoren M.H."/>
            <person name="Johannesson H."/>
        </authorList>
    </citation>
    <scope>NUCLEOTIDE SEQUENCE</scope>
    <source>
        <strain evidence="2">CBS 168.71</strain>
    </source>
</reference>
<name>A0AAE0LS55_9PEZI</name>
<proteinExistence type="predicted"/>
<protein>
    <submittedName>
        <fullName evidence="2">Uncharacterized protein</fullName>
    </submittedName>
</protein>
<gene>
    <name evidence="2" type="ORF">B0H64DRAFT_395367</name>
</gene>